<evidence type="ECO:0000313" key="5">
    <source>
        <dbReference type="Proteomes" id="UP000516105"/>
    </source>
</evidence>
<dbReference type="EMBL" id="CP060782">
    <property type="protein sequence ID" value="QNP46898.1"/>
    <property type="molecule type" value="Genomic_DNA"/>
</dbReference>
<dbReference type="Pfam" id="PF00080">
    <property type="entry name" value="Sod_Cu"/>
    <property type="match status" value="1"/>
</dbReference>
<name>A0ABX6TDR2_9SPHN</name>
<feature type="domain" description="Superoxide dismutase copper/zinc binding" evidence="3">
    <location>
        <begin position="8"/>
        <end position="122"/>
    </location>
</feature>
<dbReference type="InterPro" id="IPR024134">
    <property type="entry name" value="SOD_Cu/Zn_/chaperone"/>
</dbReference>
<evidence type="ECO:0000259" key="3">
    <source>
        <dbReference type="Pfam" id="PF00080"/>
    </source>
</evidence>
<protein>
    <submittedName>
        <fullName evidence="4">Superoxide dismutase family protein</fullName>
    </submittedName>
</protein>
<proteinExistence type="inferred from homology"/>
<accession>A0ABX6TDR2</accession>
<dbReference type="Proteomes" id="UP000516105">
    <property type="component" value="Chromosome"/>
</dbReference>
<reference evidence="4 5" key="1">
    <citation type="submission" date="2020-08" db="EMBL/GenBank/DDBJ databases">
        <title>Genome sequence of Sphingomonas sediminicola KACC 15039T.</title>
        <authorList>
            <person name="Hyun D.-W."/>
            <person name="Bae J.-W."/>
        </authorList>
    </citation>
    <scope>NUCLEOTIDE SEQUENCE [LARGE SCALE GENOMIC DNA]</scope>
    <source>
        <strain evidence="4 5">KACC 15039</strain>
    </source>
</reference>
<gene>
    <name evidence="4" type="ORF">H9L14_03975</name>
</gene>
<sequence>MFSEPTGIMLRINASGFPAGQHGVHLHSVGKCEAPKFTSAGPHWNPTEKKHGHRNPAGYHMGDLGNLGVGADGKLVVALLVPEATLDGIRDADGTALVLHAKADDEVTDPSGNSGDRIACAVL</sequence>
<evidence type="ECO:0000313" key="4">
    <source>
        <dbReference type="EMBL" id="QNP46898.1"/>
    </source>
</evidence>
<evidence type="ECO:0000256" key="1">
    <source>
        <dbReference type="ARBA" id="ARBA00010457"/>
    </source>
</evidence>
<dbReference type="InterPro" id="IPR001424">
    <property type="entry name" value="SOD_Cu_Zn_dom"/>
</dbReference>
<keyword evidence="5" id="KW-1185">Reference proteome</keyword>
<feature type="region of interest" description="Disordered" evidence="2">
    <location>
        <begin position="37"/>
        <end position="58"/>
    </location>
</feature>
<comment type="similarity">
    <text evidence="1">Belongs to the Cu-Zn superoxide dismutase family.</text>
</comment>
<organism evidence="4 5">
    <name type="scientific">Sphingomonas sediminicola</name>
    <dbReference type="NCBI Taxonomy" id="386874"/>
    <lineage>
        <taxon>Bacteria</taxon>
        <taxon>Pseudomonadati</taxon>
        <taxon>Pseudomonadota</taxon>
        <taxon>Alphaproteobacteria</taxon>
        <taxon>Sphingomonadales</taxon>
        <taxon>Sphingomonadaceae</taxon>
        <taxon>Sphingomonas</taxon>
    </lineage>
</organism>
<evidence type="ECO:0000256" key="2">
    <source>
        <dbReference type="SAM" id="MobiDB-lite"/>
    </source>
</evidence>
<dbReference type="InterPro" id="IPR036423">
    <property type="entry name" value="SOD-like_Cu/Zn_dom_sf"/>
</dbReference>
<dbReference type="Gene3D" id="2.60.40.200">
    <property type="entry name" value="Superoxide dismutase, copper/zinc binding domain"/>
    <property type="match status" value="1"/>
</dbReference>
<dbReference type="SUPFAM" id="SSF49329">
    <property type="entry name" value="Cu,Zn superoxide dismutase-like"/>
    <property type="match status" value="1"/>
</dbReference>
<dbReference type="PANTHER" id="PTHR10003">
    <property type="entry name" value="SUPEROXIDE DISMUTASE CU-ZN -RELATED"/>
    <property type="match status" value="1"/>
</dbReference>